<dbReference type="OrthoDB" id="5518656at2"/>
<reference evidence="2 3" key="1">
    <citation type="submission" date="2017-04" db="EMBL/GenBank/DDBJ databases">
        <authorList>
            <person name="Afonso C.L."/>
            <person name="Miller P.J."/>
            <person name="Scott M.A."/>
            <person name="Spackman E."/>
            <person name="Goraichik I."/>
            <person name="Dimitrov K.M."/>
            <person name="Suarez D.L."/>
            <person name="Swayne D.E."/>
        </authorList>
    </citation>
    <scope>NUCLEOTIDE SEQUENCE [LARGE SCALE GENOMIC DNA]</scope>
    <source>
        <strain evidence="2 3">DSM 13146</strain>
    </source>
</reference>
<protein>
    <submittedName>
        <fullName evidence="2">PilZ domain-containing protein</fullName>
    </submittedName>
</protein>
<name>A0A1W1XLS7_9BACT</name>
<dbReference type="Proteomes" id="UP000192783">
    <property type="component" value="Unassembled WGS sequence"/>
</dbReference>
<dbReference type="InterPro" id="IPR009875">
    <property type="entry name" value="PilZ_domain"/>
</dbReference>
<sequence>MDDKAQTKRTEGTGVESILSELEELEEILTLKGVTPEEGLVRETFRVPVGEDIEVRAVIGDSPFSVANISEHGLGLFSAQDGPFSPGDRLTDLQIHYGQQRIRAAAVVRHVTPLEEGGVLCGLALEFESEEDRLFVETFVREARERFFAKR</sequence>
<organism evidence="2 3">
    <name type="scientific">Desulfacinum hydrothermale DSM 13146</name>
    <dbReference type="NCBI Taxonomy" id="1121390"/>
    <lineage>
        <taxon>Bacteria</taxon>
        <taxon>Pseudomonadati</taxon>
        <taxon>Thermodesulfobacteriota</taxon>
        <taxon>Syntrophobacteria</taxon>
        <taxon>Syntrophobacterales</taxon>
        <taxon>Syntrophobacteraceae</taxon>
        <taxon>Desulfacinum</taxon>
    </lineage>
</organism>
<dbReference type="Pfam" id="PF07238">
    <property type="entry name" value="PilZ"/>
    <property type="match status" value="1"/>
</dbReference>
<feature type="domain" description="PilZ" evidence="1">
    <location>
        <begin position="42"/>
        <end position="133"/>
    </location>
</feature>
<evidence type="ECO:0000313" key="2">
    <source>
        <dbReference type="EMBL" id="SMC24876.1"/>
    </source>
</evidence>
<dbReference type="EMBL" id="FWXF01000011">
    <property type="protein sequence ID" value="SMC24876.1"/>
    <property type="molecule type" value="Genomic_DNA"/>
</dbReference>
<dbReference type="RefSeq" id="WP_084057863.1">
    <property type="nucleotide sequence ID" value="NZ_FWXF01000011.1"/>
</dbReference>
<evidence type="ECO:0000259" key="1">
    <source>
        <dbReference type="Pfam" id="PF07238"/>
    </source>
</evidence>
<proteinExistence type="predicted"/>
<dbReference type="GO" id="GO:0035438">
    <property type="term" value="F:cyclic-di-GMP binding"/>
    <property type="evidence" value="ECO:0007669"/>
    <property type="project" value="InterPro"/>
</dbReference>
<dbReference type="Gene3D" id="2.40.10.220">
    <property type="entry name" value="predicted glycosyltransferase like domains"/>
    <property type="match status" value="1"/>
</dbReference>
<accession>A0A1W1XLS7</accession>
<evidence type="ECO:0000313" key="3">
    <source>
        <dbReference type="Proteomes" id="UP000192783"/>
    </source>
</evidence>
<dbReference type="STRING" id="1121390.SAMN02746041_02126"/>
<dbReference type="AlphaFoldDB" id="A0A1W1XLS7"/>
<keyword evidence="3" id="KW-1185">Reference proteome</keyword>
<gene>
    <name evidence="2" type="ORF">SAMN02746041_02126</name>
</gene>